<evidence type="ECO:0000256" key="2">
    <source>
        <dbReference type="ARBA" id="ARBA00022908"/>
    </source>
</evidence>
<dbReference type="InterPro" id="IPR013762">
    <property type="entry name" value="Integrase-like_cat_sf"/>
</dbReference>
<dbReference type="Proteomes" id="UP001528850">
    <property type="component" value="Unassembled WGS sequence"/>
</dbReference>
<keyword evidence="2" id="KW-0229">DNA integration</keyword>
<dbReference type="Gene3D" id="1.10.443.10">
    <property type="entry name" value="Intergrase catalytic core"/>
    <property type="match status" value="1"/>
</dbReference>
<name>A0ABT6BC98_9GAMM</name>
<evidence type="ECO:0000313" key="7">
    <source>
        <dbReference type="Proteomes" id="UP001528850"/>
    </source>
</evidence>
<evidence type="ECO:0000259" key="5">
    <source>
        <dbReference type="PROSITE" id="PS51898"/>
    </source>
</evidence>
<gene>
    <name evidence="6" type="ORF">P3W24_12310</name>
</gene>
<dbReference type="PANTHER" id="PTHR30349:SF41">
    <property type="entry name" value="INTEGRASE_RECOMBINASE PROTEIN MJ0367-RELATED"/>
    <property type="match status" value="1"/>
</dbReference>
<dbReference type="InterPro" id="IPR050090">
    <property type="entry name" value="Tyrosine_recombinase_XerCD"/>
</dbReference>
<protein>
    <submittedName>
        <fullName evidence="6">Site-specific integrase</fullName>
    </submittedName>
</protein>
<evidence type="ECO:0000256" key="3">
    <source>
        <dbReference type="ARBA" id="ARBA00023125"/>
    </source>
</evidence>
<evidence type="ECO:0000256" key="4">
    <source>
        <dbReference type="ARBA" id="ARBA00023172"/>
    </source>
</evidence>
<keyword evidence="7" id="KW-1185">Reference proteome</keyword>
<dbReference type="PROSITE" id="PS51898">
    <property type="entry name" value="TYR_RECOMBINASE"/>
    <property type="match status" value="1"/>
</dbReference>
<comment type="caution">
    <text evidence="6">The sequence shown here is derived from an EMBL/GenBank/DDBJ whole genome shotgun (WGS) entry which is preliminary data.</text>
</comment>
<sequence length="255" mass="29253">MWVKRRLIPFNPCDGFQVTNKAQDETRTREPFSASDLRTIFNRDHLPVTLPHKFWAPLIGLYSGARVNEIAQLQVDDIEEVVGIWGMHIRRQVKNTHSRRFVPLHPELIRLGLLAYVKDVQTAGFAHVFPGLSWGDNGPGDSVGDWFNRTYLRKTCGITNPAKVFHSFRHTFATAAERAGIPDGRIAQLTGHSTGSTVLRQHYIHVAELPRRLDDISKVVFPEVELSPRKPGFFDPYLRRQRALENRERRKTEGR</sequence>
<dbReference type="EMBL" id="JARJJS010000003">
    <property type="protein sequence ID" value="MDF4025751.1"/>
    <property type="molecule type" value="Genomic_DNA"/>
</dbReference>
<dbReference type="SUPFAM" id="SSF56349">
    <property type="entry name" value="DNA breaking-rejoining enzymes"/>
    <property type="match status" value="1"/>
</dbReference>
<dbReference type="PANTHER" id="PTHR30349">
    <property type="entry name" value="PHAGE INTEGRASE-RELATED"/>
    <property type="match status" value="1"/>
</dbReference>
<keyword evidence="4" id="KW-0233">DNA recombination</keyword>
<organism evidence="6 7">
    <name type="scientific">Luteibacter sahnii</name>
    <dbReference type="NCBI Taxonomy" id="3021977"/>
    <lineage>
        <taxon>Bacteria</taxon>
        <taxon>Pseudomonadati</taxon>
        <taxon>Pseudomonadota</taxon>
        <taxon>Gammaproteobacteria</taxon>
        <taxon>Lysobacterales</taxon>
        <taxon>Rhodanobacteraceae</taxon>
        <taxon>Luteibacter</taxon>
    </lineage>
</organism>
<proteinExistence type="inferred from homology"/>
<evidence type="ECO:0000313" key="6">
    <source>
        <dbReference type="EMBL" id="MDF4025751.1"/>
    </source>
</evidence>
<dbReference type="InterPro" id="IPR002104">
    <property type="entry name" value="Integrase_catalytic"/>
</dbReference>
<evidence type="ECO:0000256" key="1">
    <source>
        <dbReference type="ARBA" id="ARBA00008857"/>
    </source>
</evidence>
<accession>A0ABT6BC98</accession>
<reference evidence="6 7" key="1">
    <citation type="journal article" date="2024" name="Curr. Microbiol.">
        <title>Luteibacter sahnii sp. nov., A Novel Yellow-Colored Xanthomonadin Pigment Producing Probiotic Bacterium from Healthy Rice Seed Microbiome.</title>
        <authorList>
            <person name="Jaiswal G."/>
            <person name="Rana R."/>
            <person name="Nayak P.K."/>
            <person name="Chouhan R."/>
            <person name="Gandhi S.G."/>
            <person name="Patel H.K."/>
            <person name="Patil P.B."/>
        </authorList>
    </citation>
    <scope>NUCLEOTIDE SEQUENCE [LARGE SCALE GENOMIC DNA]</scope>
    <source>
        <strain evidence="6 7">PPL201</strain>
    </source>
</reference>
<feature type="domain" description="Tyr recombinase" evidence="5">
    <location>
        <begin position="27"/>
        <end position="218"/>
    </location>
</feature>
<keyword evidence="3" id="KW-0238">DNA-binding</keyword>
<dbReference type="CDD" id="cd01184">
    <property type="entry name" value="INT_C_like_1"/>
    <property type="match status" value="1"/>
</dbReference>
<comment type="similarity">
    <text evidence="1">Belongs to the 'phage' integrase family.</text>
</comment>
<dbReference type="InterPro" id="IPR011010">
    <property type="entry name" value="DNA_brk_join_enz"/>
</dbReference>
<dbReference type="Pfam" id="PF00589">
    <property type="entry name" value="Phage_integrase"/>
    <property type="match status" value="1"/>
</dbReference>